<sequence length="148" mass="16347">MKVWQSLVGVVLMISALPTLAHSSKDPIESLVIYRHALFGLIDTHVEKMGHVVKGHQAYNQEEIQISADVVAALAKVAEQGFAIESAVKGSDAKPDVWKNKEDFAIELQQLIDTSEALANNAGNEDDFKTNFIPLVKTCKSCHNKYRK</sequence>
<evidence type="ECO:0000256" key="5">
    <source>
        <dbReference type="ARBA" id="ARBA00023004"/>
    </source>
</evidence>
<evidence type="ECO:0000256" key="6">
    <source>
        <dbReference type="SAM" id="SignalP"/>
    </source>
</evidence>
<dbReference type="EMBL" id="BAABWN010000008">
    <property type="protein sequence ID" value="GAA6168835.1"/>
    <property type="molecule type" value="Genomic_DNA"/>
</dbReference>
<proteinExistence type="predicted"/>
<dbReference type="Proteomes" id="UP001465153">
    <property type="component" value="Unassembled WGS sequence"/>
</dbReference>
<comment type="caution">
    <text evidence="7">The sequence shown here is derived from an EMBL/GenBank/DDBJ whole genome shotgun (WGS) entry which is preliminary data.</text>
</comment>
<name>A0ABQ0AB01_9GAMM</name>
<dbReference type="Pfam" id="PF01322">
    <property type="entry name" value="Cytochrom_C_2"/>
    <property type="match status" value="1"/>
</dbReference>
<dbReference type="PROSITE" id="PS51009">
    <property type="entry name" value="CYTCII"/>
    <property type="match status" value="1"/>
</dbReference>
<keyword evidence="5" id="KW-0408">Iron</keyword>
<feature type="signal peptide" evidence="6">
    <location>
        <begin position="1"/>
        <end position="21"/>
    </location>
</feature>
<organism evidence="7 8">
    <name type="scientific">Sessilibacter corallicola</name>
    <dbReference type="NCBI Taxonomy" id="2904075"/>
    <lineage>
        <taxon>Bacteria</taxon>
        <taxon>Pseudomonadati</taxon>
        <taxon>Pseudomonadota</taxon>
        <taxon>Gammaproteobacteria</taxon>
        <taxon>Cellvibrionales</taxon>
        <taxon>Cellvibrionaceae</taxon>
        <taxon>Sessilibacter</taxon>
    </lineage>
</organism>
<keyword evidence="4" id="KW-0249">Electron transport</keyword>
<evidence type="ECO:0000313" key="7">
    <source>
        <dbReference type="EMBL" id="GAA6168835.1"/>
    </source>
</evidence>
<gene>
    <name evidence="7" type="ORF">NBRC116591_26460</name>
</gene>
<dbReference type="InterPro" id="IPR002321">
    <property type="entry name" value="Cyt_c_II"/>
</dbReference>
<evidence type="ECO:0000256" key="4">
    <source>
        <dbReference type="ARBA" id="ARBA00022982"/>
    </source>
</evidence>
<dbReference type="RefSeq" id="WP_353303540.1">
    <property type="nucleotide sequence ID" value="NZ_BAABWN010000008.1"/>
</dbReference>
<evidence type="ECO:0000256" key="3">
    <source>
        <dbReference type="ARBA" id="ARBA00022723"/>
    </source>
</evidence>
<dbReference type="InterPro" id="IPR010980">
    <property type="entry name" value="Cyt_c/b562"/>
</dbReference>
<keyword evidence="2" id="KW-0349">Heme</keyword>
<dbReference type="PIRSF" id="PIRSF000027">
    <property type="entry name" value="Cytc_c_prime"/>
    <property type="match status" value="1"/>
</dbReference>
<keyword evidence="8" id="KW-1185">Reference proteome</keyword>
<dbReference type="Gene3D" id="1.20.120.10">
    <property type="entry name" value="Cytochrome c/b562"/>
    <property type="match status" value="1"/>
</dbReference>
<keyword evidence="3" id="KW-0479">Metal-binding</keyword>
<evidence type="ECO:0000256" key="1">
    <source>
        <dbReference type="ARBA" id="ARBA00022448"/>
    </source>
</evidence>
<accession>A0ABQ0AB01</accession>
<evidence type="ECO:0000256" key="2">
    <source>
        <dbReference type="ARBA" id="ARBA00022617"/>
    </source>
</evidence>
<feature type="chain" id="PRO_5047084965" evidence="6">
    <location>
        <begin position="22"/>
        <end position="148"/>
    </location>
</feature>
<reference evidence="7 8" key="1">
    <citation type="submission" date="2024-04" db="EMBL/GenBank/DDBJ databases">
        <title>Draft genome sequence of Sessilibacter corallicola NBRC 116591.</title>
        <authorList>
            <person name="Miyakawa T."/>
            <person name="Kusuya Y."/>
            <person name="Miura T."/>
        </authorList>
    </citation>
    <scope>NUCLEOTIDE SEQUENCE [LARGE SCALE GENOMIC DNA]</scope>
    <source>
        <strain evidence="7 8">KU-00831-HH</strain>
    </source>
</reference>
<protein>
    <submittedName>
        <fullName evidence="7">Cytochrome c</fullName>
    </submittedName>
</protein>
<keyword evidence="1" id="KW-0813">Transport</keyword>
<evidence type="ECO:0000313" key="8">
    <source>
        <dbReference type="Proteomes" id="UP001465153"/>
    </source>
</evidence>
<keyword evidence="6" id="KW-0732">Signal</keyword>
<dbReference type="SUPFAM" id="SSF47175">
    <property type="entry name" value="Cytochromes"/>
    <property type="match status" value="1"/>
</dbReference>
<dbReference type="InterPro" id="IPR012127">
    <property type="entry name" value="Cyt_c_prime"/>
</dbReference>